<dbReference type="Pfam" id="PF00004">
    <property type="entry name" value="AAA"/>
    <property type="match status" value="1"/>
</dbReference>
<dbReference type="EMBL" id="CP004885">
    <property type="protein sequence ID" value="AGX88726.1"/>
    <property type="molecule type" value="Genomic_DNA"/>
</dbReference>
<evidence type="ECO:0000259" key="3">
    <source>
        <dbReference type="SMART" id="SM00382"/>
    </source>
</evidence>
<dbReference type="AlphaFoldDB" id="U5NAX1"/>
<dbReference type="GO" id="GO:0034605">
    <property type="term" value="P:cellular response to heat"/>
    <property type="evidence" value="ECO:0007669"/>
    <property type="project" value="TreeGrafter"/>
</dbReference>
<sequence>MRDQNNSAQFLRNLSTAAHQGQLSPVAGRREEIDQVLEILGQHRKANVLLIGPAGSGKTAIAEGLAMLTARYPESLPPALQDMQIKQLDTAALIAGAGVVGEHEKRIKGLFQSLGKKSILFIDEIHTLFGSGGREGQTDTAQQLKTYLARDDFKVIAATTADEYSRILAKDSAFSRRFQKVYIQPLSLVASITALVAYAQYRDRLVRRRLLKEIVRLASITCPTRALPDPAIDIFERALSIADWEHSSELTLRHVEKAMARTVGLPTSYKQILLKLSRSQDDKPLALAATNLLAMLQASSRQPFVLNCDSMTSERLAASLGDILRQGVLEIDGQRSERELYGAEPGYIGHGNRLAMHALLETPFKVVRISNGHSSATGRRLINDVERGWFQDTEGHQIPVSVAIIDTKPERRIGF</sequence>
<dbReference type="GO" id="GO:0005524">
    <property type="term" value="F:ATP binding"/>
    <property type="evidence" value="ECO:0007669"/>
    <property type="project" value="UniProtKB-KW"/>
</dbReference>
<dbReference type="Proteomes" id="UP000017184">
    <property type="component" value="Chromosome"/>
</dbReference>
<evidence type="ECO:0000313" key="5">
    <source>
        <dbReference type="Proteomes" id="UP000017184"/>
    </source>
</evidence>
<keyword evidence="5" id="KW-1185">Reference proteome</keyword>
<evidence type="ECO:0000313" key="4">
    <source>
        <dbReference type="EMBL" id="AGX88726.1"/>
    </source>
</evidence>
<dbReference type="InterPro" id="IPR050130">
    <property type="entry name" value="ClpA_ClpB"/>
</dbReference>
<accession>U5NAX1</accession>
<dbReference type="PANTHER" id="PTHR11638:SF18">
    <property type="entry name" value="HEAT SHOCK PROTEIN 104"/>
    <property type="match status" value="1"/>
</dbReference>
<dbReference type="eggNOG" id="COG0542">
    <property type="taxonomic scope" value="Bacteria"/>
</dbReference>
<dbReference type="Gene3D" id="3.40.50.300">
    <property type="entry name" value="P-loop containing nucleotide triphosphate hydrolases"/>
    <property type="match status" value="1"/>
</dbReference>
<dbReference type="GO" id="GO:0016887">
    <property type="term" value="F:ATP hydrolysis activity"/>
    <property type="evidence" value="ECO:0007669"/>
    <property type="project" value="InterPro"/>
</dbReference>
<dbReference type="STRING" id="946483.Cenrod_2676"/>
<dbReference type="RefSeq" id="WP_022776661.1">
    <property type="nucleotide sequence ID" value="NC_022576.1"/>
</dbReference>
<protein>
    <submittedName>
        <fullName evidence="4">ATPase-like protein</fullName>
    </submittedName>
</protein>
<dbReference type="KEGG" id="cbx:Cenrod_2676"/>
<keyword evidence="2" id="KW-0067">ATP-binding</keyword>
<dbReference type="InterPro" id="IPR003959">
    <property type="entry name" value="ATPase_AAA_core"/>
</dbReference>
<dbReference type="InterPro" id="IPR027417">
    <property type="entry name" value="P-loop_NTPase"/>
</dbReference>
<dbReference type="GO" id="GO:0005737">
    <property type="term" value="C:cytoplasm"/>
    <property type="evidence" value="ECO:0007669"/>
    <property type="project" value="TreeGrafter"/>
</dbReference>
<organism evidence="4 5">
    <name type="scientific">Candidatus Symbiobacter mobilis CR</name>
    <dbReference type="NCBI Taxonomy" id="946483"/>
    <lineage>
        <taxon>Bacteria</taxon>
        <taxon>Pseudomonadati</taxon>
        <taxon>Pseudomonadota</taxon>
        <taxon>Betaproteobacteria</taxon>
        <taxon>Burkholderiales</taxon>
        <taxon>Comamonadaceae</taxon>
    </lineage>
</organism>
<dbReference type="SMART" id="SM00382">
    <property type="entry name" value="AAA"/>
    <property type="match status" value="1"/>
</dbReference>
<feature type="domain" description="AAA+ ATPase" evidence="3">
    <location>
        <begin position="44"/>
        <end position="187"/>
    </location>
</feature>
<gene>
    <name evidence="4" type="ORF">Cenrod_2676</name>
</gene>
<reference evidence="4 5" key="1">
    <citation type="journal article" date="2013" name="Genome Biol.">
        <title>Genomic analysis reveals key aspects of prokaryotic symbiosis in the phototrophic consortium "Chlorochromatium aggregatum".</title>
        <authorList>
            <person name="Liu Z."/>
            <person name="Muller J."/>
            <person name="Li T."/>
            <person name="Alvey R.M."/>
            <person name="Vogl K."/>
            <person name="Frigaard N.U."/>
            <person name="Rockwell N.C."/>
            <person name="Boyd E.S."/>
            <person name="Tomsho L.P."/>
            <person name="Schuster S.C."/>
            <person name="Henke P."/>
            <person name="Rohde M."/>
            <person name="Overmann J."/>
            <person name="Bryant D.A."/>
        </authorList>
    </citation>
    <scope>NUCLEOTIDE SEQUENCE [LARGE SCALE GENOMIC DNA]</scope>
    <source>
        <strain evidence="4">CR</strain>
    </source>
</reference>
<dbReference type="SUPFAM" id="SSF52540">
    <property type="entry name" value="P-loop containing nucleoside triphosphate hydrolases"/>
    <property type="match status" value="1"/>
</dbReference>
<dbReference type="HOGENOM" id="CLU_661721_0_0_4"/>
<dbReference type="CDD" id="cd00009">
    <property type="entry name" value="AAA"/>
    <property type="match status" value="1"/>
</dbReference>
<name>U5NAX1_9BURK</name>
<evidence type="ECO:0000256" key="2">
    <source>
        <dbReference type="ARBA" id="ARBA00022840"/>
    </source>
</evidence>
<evidence type="ECO:0000256" key="1">
    <source>
        <dbReference type="ARBA" id="ARBA00022741"/>
    </source>
</evidence>
<proteinExistence type="predicted"/>
<dbReference type="InterPro" id="IPR003593">
    <property type="entry name" value="AAA+_ATPase"/>
</dbReference>
<dbReference type="PANTHER" id="PTHR11638">
    <property type="entry name" value="ATP-DEPENDENT CLP PROTEASE"/>
    <property type="match status" value="1"/>
</dbReference>
<keyword evidence="1" id="KW-0547">Nucleotide-binding</keyword>